<dbReference type="RefSeq" id="XP_011210237.2">
    <property type="nucleotide sequence ID" value="XM_011211935.4"/>
</dbReference>
<protein>
    <submittedName>
        <fullName evidence="5">Protein FAM114A2</fullName>
    </submittedName>
</protein>
<gene>
    <name evidence="5" type="primary">F1142</name>
</gene>
<dbReference type="PANTHER" id="PTHR12842:SF6">
    <property type="entry name" value="FI01459P"/>
    <property type="match status" value="1"/>
</dbReference>
<sequence length="511" mass="56914">MSTKIDAKNISNTASEKNDWNQNDDDDWDDWGDAEENFEDTPDSNFLEDNVAKGNIIAENNNSLQATKKTVEETTQDFNKNKGKVTEVRKTENIITATTQKPTSGWGGLFGGVVSSVLSTASEGIGNITSTMSQGLNQVIGVPDPEELARMQAAETAKLHSELKVDDNHVEQKVIKDNQQHRVQEQQEGTPSFGLNIVSGVTTLGTKVLNTGLDTLEGIGKKTMHILQENDPLLMNKRKLLGLEQEKPNLSEVLKEAKKDADHLENALKEMKLEKSREMLRFDLLFENNCGLVHLEALEILSKESVLKLQKLQDAVSGNALKELQETITEVKELMELEDLEGESDGEYDVEELNTRLISAIEDAELQINFDDIISNWRQALEWFKSAPVNGTHDTVQETFAKSITLLAEACALQINKLHKIAELLLVKEHHSTANEVDCIVQLCKQFTMHLNGLTNRFAATLTGIQLDAQTETDDIIKTRISTLFAEMLVAIQQIEKAFHLFLPILQIGAV</sequence>
<dbReference type="Pfam" id="PF05334">
    <property type="entry name" value="DUF719"/>
    <property type="match status" value="1"/>
</dbReference>
<dbReference type="EMBL" id="GAKP01022690">
    <property type="protein sequence ID" value="JAC36262.1"/>
    <property type="molecule type" value="Transcribed_RNA"/>
</dbReference>
<feature type="compositionally biased region" description="Polar residues" evidence="4">
    <location>
        <begin position="1"/>
        <end position="15"/>
    </location>
</feature>
<comment type="similarity">
    <text evidence="1">Belongs to the FAM114 family.</text>
</comment>
<keyword evidence="2" id="KW-0597">Phosphoprotein</keyword>
<dbReference type="KEGG" id="bdr:105230914"/>
<dbReference type="InterPro" id="IPR007998">
    <property type="entry name" value="DUF719"/>
</dbReference>
<keyword evidence="3" id="KW-0175">Coiled coil</keyword>
<evidence type="ECO:0000313" key="5">
    <source>
        <dbReference type="EMBL" id="JAC36262.1"/>
    </source>
</evidence>
<organism evidence="5">
    <name type="scientific">Bactrocera dorsalis</name>
    <name type="common">Oriental fruit fly</name>
    <name type="synonym">Dacus dorsalis</name>
    <dbReference type="NCBI Taxonomy" id="27457"/>
    <lineage>
        <taxon>Eukaryota</taxon>
        <taxon>Metazoa</taxon>
        <taxon>Ecdysozoa</taxon>
        <taxon>Arthropoda</taxon>
        <taxon>Hexapoda</taxon>
        <taxon>Insecta</taxon>
        <taxon>Pterygota</taxon>
        <taxon>Neoptera</taxon>
        <taxon>Endopterygota</taxon>
        <taxon>Diptera</taxon>
        <taxon>Brachycera</taxon>
        <taxon>Muscomorpha</taxon>
        <taxon>Tephritoidea</taxon>
        <taxon>Tephritidae</taxon>
        <taxon>Bactrocera</taxon>
        <taxon>Bactrocera</taxon>
    </lineage>
</organism>
<name>A0A034V2B3_BACDO</name>
<reference evidence="5" key="1">
    <citation type="journal article" date="2014" name="BMC Genomics">
        <title>Characterizing the developmental transcriptome of the oriental fruit fly, Bactrocera dorsalis (Diptera: Tephritidae) through comparative genomic analysis with Drosophila melanogaster utilizing modENCODE datasets.</title>
        <authorList>
            <person name="Geib S.M."/>
            <person name="Calla B."/>
            <person name="Hall B."/>
            <person name="Hou S."/>
            <person name="Manoukis N.C."/>
        </authorList>
    </citation>
    <scope>NUCLEOTIDE SEQUENCE</scope>
    <source>
        <strain evidence="5">Punador</strain>
    </source>
</reference>
<evidence type="ECO:0000256" key="2">
    <source>
        <dbReference type="ARBA" id="ARBA00022553"/>
    </source>
</evidence>
<dbReference type="AlphaFoldDB" id="A0A034V2B3"/>
<accession>A0A034V2B3</accession>
<evidence type="ECO:0000256" key="3">
    <source>
        <dbReference type="SAM" id="Coils"/>
    </source>
</evidence>
<dbReference type="PANTHER" id="PTHR12842">
    <property type="entry name" value="FI01459P"/>
    <property type="match status" value="1"/>
</dbReference>
<feature type="coiled-coil region" evidence="3">
    <location>
        <begin position="240"/>
        <end position="281"/>
    </location>
</feature>
<dbReference type="OrthoDB" id="5597648at2759"/>
<evidence type="ECO:0000256" key="1">
    <source>
        <dbReference type="ARBA" id="ARBA00006903"/>
    </source>
</evidence>
<feature type="compositionally biased region" description="Acidic residues" evidence="4">
    <location>
        <begin position="22"/>
        <end position="42"/>
    </location>
</feature>
<proteinExistence type="inferred from homology"/>
<evidence type="ECO:0000256" key="4">
    <source>
        <dbReference type="SAM" id="MobiDB-lite"/>
    </source>
</evidence>
<feature type="region of interest" description="Disordered" evidence="4">
    <location>
        <begin position="1"/>
        <end position="47"/>
    </location>
</feature>